<dbReference type="EMBL" id="VFMM01000002">
    <property type="protein sequence ID" value="TQJ12116.1"/>
    <property type="molecule type" value="Genomic_DNA"/>
</dbReference>
<gene>
    <name evidence="7" type="ORF">FB475_5044</name>
</gene>
<feature type="transmembrane region" description="Helical" evidence="5">
    <location>
        <begin position="43"/>
        <end position="62"/>
    </location>
</feature>
<keyword evidence="8" id="KW-1185">Reference proteome</keyword>
<protein>
    <submittedName>
        <fullName evidence="7">DoxX-like protein</fullName>
    </submittedName>
</protein>
<dbReference type="AlphaFoldDB" id="A0A542EA23"/>
<proteinExistence type="predicted"/>
<dbReference type="OrthoDB" id="4570401at2"/>
<evidence type="ECO:0000256" key="2">
    <source>
        <dbReference type="ARBA" id="ARBA00022692"/>
    </source>
</evidence>
<evidence type="ECO:0000256" key="3">
    <source>
        <dbReference type="ARBA" id="ARBA00022989"/>
    </source>
</evidence>
<feature type="chain" id="PRO_5039050182" evidence="6">
    <location>
        <begin position="20"/>
        <end position="115"/>
    </location>
</feature>
<evidence type="ECO:0000313" key="7">
    <source>
        <dbReference type="EMBL" id="TQJ12116.1"/>
    </source>
</evidence>
<comment type="subcellular location">
    <subcellularLocation>
        <location evidence="1">Membrane</location>
        <topology evidence="1">Multi-pass membrane protein</topology>
    </subcellularLocation>
</comment>
<feature type="signal peptide" evidence="6">
    <location>
        <begin position="1"/>
        <end position="19"/>
    </location>
</feature>
<evidence type="ECO:0000256" key="4">
    <source>
        <dbReference type="ARBA" id="ARBA00023136"/>
    </source>
</evidence>
<reference evidence="7 8" key="1">
    <citation type="submission" date="2019-06" db="EMBL/GenBank/DDBJ databases">
        <title>Sequencing the genomes of 1000 actinobacteria strains.</title>
        <authorList>
            <person name="Klenk H.-P."/>
        </authorList>
    </citation>
    <scope>NUCLEOTIDE SEQUENCE [LARGE SCALE GENOMIC DNA]</scope>
    <source>
        <strain evidence="7 8">DSM 17305</strain>
    </source>
</reference>
<evidence type="ECO:0000256" key="6">
    <source>
        <dbReference type="SAM" id="SignalP"/>
    </source>
</evidence>
<keyword evidence="4 5" id="KW-0472">Membrane</keyword>
<evidence type="ECO:0000256" key="1">
    <source>
        <dbReference type="ARBA" id="ARBA00004141"/>
    </source>
</evidence>
<organism evidence="7 8">
    <name type="scientific">Kribbella jejuensis</name>
    <dbReference type="NCBI Taxonomy" id="236068"/>
    <lineage>
        <taxon>Bacteria</taxon>
        <taxon>Bacillati</taxon>
        <taxon>Actinomycetota</taxon>
        <taxon>Actinomycetes</taxon>
        <taxon>Propionibacteriales</taxon>
        <taxon>Kribbellaceae</taxon>
        <taxon>Kribbella</taxon>
    </lineage>
</organism>
<accession>A0A542EA23</accession>
<dbReference type="Pfam" id="PF13564">
    <property type="entry name" value="DoxX_2"/>
    <property type="match status" value="1"/>
</dbReference>
<keyword evidence="2 5" id="KW-0812">Transmembrane</keyword>
<sequence length="115" mass="11938">MYVAYLATTLLAAALTGSAAVANLIGHNYPKEQADLVHVDHKWIVPFGLVLGAGAVGLLAGFAVPTLGLIAAAGLVLYFLGALAAHVRAHAFDLAPWSLYFVTCTAALVTTVLHR</sequence>
<evidence type="ECO:0000256" key="5">
    <source>
        <dbReference type="SAM" id="Phobius"/>
    </source>
</evidence>
<feature type="transmembrane region" description="Helical" evidence="5">
    <location>
        <begin position="94"/>
        <end position="113"/>
    </location>
</feature>
<dbReference type="Proteomes" id="UP000316298">
    <property type="component" value="Unassembled WGS sequence"/>
</dbReference>
<evidence type="ECO:0000313" key="8">
    <source>
        <dbReference type="Proteomes" id="UP000316298"/>
    </source>
</evidence>
<keyword evidence="3 5" id="KW-1133">Transmembrane helix</keyword>
<keyword evidence="6" id="KW-0732">Signal</keyword>
<comment type="caution">
    <text evidence="7">The sequence shown here is derived from an EMBL/GenBank/DDBJ whole genome shotgun (WGS) entry which is preliminary data.</text>
</comment>
<dbReference type="RefSeq" id="WP_141858997.1">
    <property type="nucleotide sequence ID" value="NZ_BAAAKA010000005.1"/>
</dbReference>
<name>A0A542EA23_9ACTN</name>
<dbReference type="InterPro" id="IPR032808">
    <property type="entry name" value="DoxX"/>
</dbReference>
<feature type="transmembrane region" description="Helical" evidence="5">
    <location>
        <begin position="69"/>
        <end position="88"/>
    </location>
</feature>
<dbReference type="GO" id="GO:0016020">
    <property type="term" value="C:membrane"/>
    <property type="evidence" value="ECO:0007669"/>
    <property type="project" value="UniProtKB-SubCell"/>
</dbReference>